<dbReference type="Proteomes" id="UP000645828">
    <property type="component" value="Unassembled WGS sequence"/>
</dbReference>
<comment type="caution">
    <text evidence="2">The sequence shown here is derived from an EMBL/GenBank/DDBJ whole genome shotgun (WGS) entry which is preliminary data.</text>
</comment>
<dbReference type="InterPro" id="IPR011032">
    <property type="entry name" value="GroES-like_sf"/>
</dbReference>
<evidence type="ECO:0000313" key="3">
    <source>
        <dbReference type="Proteomes" id="UP000645828"/>
    </source>
</evidence>
<organism evidence="2 3">
    <name type="scientific">Nyctereutes procyonoides</name>
    <name type="common">Raccoon dog</name>
    <name type="synonym">Canis procyonoides</name>
    <dbReference type="NCBI Taxonomy" id="34880"/>
    <lineage>
        <taxon>Eukaryota</taxon>
        <taxon>Metazoa</taxon>
        <taxon>Chordata</taxon>
        <taxon>Craniata</taxon>
        <taxon>Vertebrata</taxon>
        <taxon>Euteleostomi</taxon>
        <taxon>Mammalia</taxon>
        <taxon>Eutheria</taxon>
        <taxon>Laurasiatheria</taxon>
        <taxon>Carnivora</taxon>
        <taxon>Caniformia</taxon>
        <taxon>Canidae</taxon>
        <taxon>Nyctereutes</taxon>
    </lineage>
</organism>
<dbReference type="SUPFAM" id="SSF50129">
    <property type="entry name" value="GroES-like"/>
    <property type="match status" value="1"/>
</dbReference>
<name>A0A811Z6F8_NYCPR</name>
<reference evidence="2" key="1">
    <citation type="submission" date="2020-12" db="EMBL/GenBank/DDBJ databases">
        <authorList>
            <consortium name="Molecular Ecology Group"/>
        </authorList>
    </citation>
    <scope>NUCLEOTIDE SEQUENCE</scope>
    <source>
        <strain evidence="2">TBG_1078</strain>
    </source>
</reference>
<dbReference type="GO" id="GO:0044183">
    <property type="term" value="F:protein folding chaperone"/>
    <property type="evidence" value="ECO:0007669"/>
    <property type="project" value="InterPro"/>
</dbReference>
<dbReference type="EMBL" id="CAJHUB010000757">
    <property type="protein sequence ID" value="CAD7684290.1"/>
    <property type="molecule type" value="Genomic_DNA"/>
</dbReference>
<evidence type="ECO:0000256" key="1">
    <source>
        <dbReference type="ARBA" id="ARBA00023186"/>
    </source>
</evidence>
<dbReference type="InterPro" id="IPR037124">
    <property type="entry name" value="Chaperonin_GroES_sf"/>
</dbReference>
<dbReference type="GO" id="GO:0005524">
    <property type="term" value="F:ATP binding"/>
    <property type="evidence" value="ECO:0007669"/>
    <property type="project" value="InterPro"/>
</dbReference>
<protein>
    <submittedName>
        <fullName evidence="2">(raccoon dog) hypothetical protein</fullName>
    </submittedName>
</protein>
<dbReference type="CDD" id="cd00320">
    <property type="entry name" value="cpn10"/>
    <property type="match status" value="1"/>
</dbReference>
<keyword evidence="3" id="KW-1185">Reference proteome</keyword>
<dbReference type="AlphaFoldDB" id="A0A811Z6F8"/>
<evidence type="ECO:0000313" key="2">
    <source>
        <dbReference type="EMBL" id="CAD7684290.1"/>
    </source>
</evidence>
<dbReference type="Gene3D" id="2.30.33.40">
    <property type="entry name" value="GroES chaperonin"/>
    <property type="match status" value="1"/>
</dbReference>
<dbReference type="Pfam" id="PF00166">
    <property type="entry name" value="Cpn10"/>
    <property type="match status" value="1"/>
</dbReference>
<gene>
    <name evidence="2" type="ORF">NYPRO_LOCUS17083</name>
</gene>
<proteinExistence type="predicted"/>
<keyword evidence="1" id="KW-0143">Chaperone</keyword>
<dbReference type="InterPro" id="IPR020818">
    <property type="entry name" value="Chaperonin_GroES"/>
</dbReference>
<sequence length="59" mass="6480">MLPEKSQGKVLQVTVVAIQPVSMKVGDKVLLPEYGGTRAILHDMDYLFSDGDILGKYVD</sequence>
<accession>A0A811Z6F8</accession>